<dbReference type="InterPro" id="IPR037588">
    <property type="entry name" value="MLST8"/>
</dbReference>
<evidence type="ECO:0000313" key="5">
    <source>
        <dbReference type="Proteomes" id="UP000799302"/>
    </source>
</evidence>
<reference evidence="4" key="1">
    <citation type="journal article" date="2020" name="Stud. Mycol.">
        <title>101 Dothideomycetes genomes: a test case for predicting lifestyles and emergence of pathogens.</title>
        <authorList>
            <person name="Haridas S."/>
            <person name="Albert R."/>
            <person name="Binder M."/>
            <person name="Bloem J."/>
            <person name="Labutti K."/>
            <person name="Salamov A."/>
            <person name="Andreopoulos B."/>
            <person name="Baker S."/>
            <person name="Barry K."/>
            <person name="Bills G."/>
            <person name="Bluhm B."/>
            <person name="Cannon C."/>
            <person name="Castanera R."/>
            <person name="Culley D."/>
            <person name="Daum C."/>
            <person name="Ezra D."/>
            <person name="Gonzalez J."/>
            <person name="Henrissat B."/>
            <person name="Kuo A."/>
            <person name="Liang C."/>
            <person name="Lipzen A."/>
            <person name="Lutzoni F."/>
            <person name="Magnuson J."/>
            <person name="Mondo S."/>
            <person name="Nolan M."/>
            <person name="Ohm R."/>
            <person name="Pangilinan J."/>
            <person name="Park H.-J."/>
            <person name="Ramirez L."/>
            <person name="Alfaro M."/>
            <person name="Sun H."/>
            <person name="Tritt A."/>
            <person name="Yoshinaga Y."/>
            <person name="Zwiers L.-H."/>
            <person name="Turgeon B."/>
            <person name="Goodwin S."/>
            <person name="Spatafora J."/>
            <person name="Crous P."/>
            <person name="Grigoriev I."/>
        </authorList>
    </citation>
    <scope>NUCLEOTIDE SEQUENCE</scope>
    <source>
        <strain evidence="4">CBS 115976</strain>
    </source>
</reference>
<comment type="similarity">
    <text evidence="1">Belongs to the WD repeat LST8 family.</text>
</comment>
<feature type="compositionally biased region" description="Polar residues" evidence="3">
    <location>
        <begin position="238"/>
        <end position="260"/>
    </location>
</feature>
<organism evidence="4 5">
    <name type="scientific">Microthyrium microscopicum</name>
    <dbReference type="NCBI Taxonomy" id="703497"/>
    <lineage>
        <taxon>Eukaryota</taxon>
        <taxon>Fungi</taxon>
        <taxon>Dikarya</taxon>
        <taxon>Ascomycota</taxon>
        <taxon>Pezizomycotina</taxon>
        <taxon>Dothideomycetes</taxon>
        <taxon>Dothideomycetes incertae sedis</taxon>
        <taxon>Microthyriales</taxon>
        <taxon>Microthyriaceae</taxon>
        <taxon>Microthyrium</taxon>
    </lineage>
</organism>
<dbReference type="Gene3D" id="2.130.10.10">
    <property type="entry name" value="YVTN repeat-like/Quinoprotein amine dehydrogenase"/>
    <property type="match status" value="1"/>
</dbReference>
<dbReference type="InterPro" id="IPR015943">
    <property type="entry name" value="WD40/YVTN_repeat-like_dom_sf"/>
</dbReference>
<feature type="compositionally biased region" description="Polar residues" evidence="3">
    <location>
        <begin position="324"/>
        <end position="335"/>
    </location>
</feature>
<feature type="repeat" description="WD" evidence="2">
    <location>
        <begin position="1189"/>
        <end position="1222"/>
    </location>
</feature>
<dbReference type="GO" id="GO:0031931">
    <property type="term" value="C:TORC1 complex"/>
    <property type="evidence" value="ECO:0007669"/>
    <property type="project" value="InterPro"/>
</dbReference>
<dbReference type="GO" id="GO:0031929">
    <property type="term" value="P:TOR signaling"/>
    <property type="evidence" value="ECO:0007669"/>
    <property type="project" value="InterPro"/>
</dbReference>
<feature type="compositionally biased region" description="Polar residues" evidence="3">
    <location>
        <begin position="204"/>
        <end position="225"/>
    </location>
</feature>
<feature type="compositionally biased region" description="Low complexity" evidence="3">
    <location>
        <begin position="33"/>
        <end position="44"/>
    </location>
</feature>
<dbReference type="PANTHER" id="PTHR19842">
    <property type="entry name" value="G BETA-LIKE PROTEIN GBL"/>
    <property type="match status" value="1"/>
</dbReference>
<dbReference type="PANTHER" id="PTHR19842:SF0">
    <property type="entry name" value="TARGET OF RAPAMYCIN COMPLEX SUBUNIT LST8"/>
    <property type="match status" value="1"/>
</dbReference>
<feature type="region of interest" description="Disordered" evidence="3">
    <location>
        <begin position="154"/>
        <end position="179"/>
    </location>
</feature>
<dbReference type="GO" id="GO:0031932">
    <property type="term" value="C:TORC2 complex"/>
    <property type="evidence" value="ECO:0007669"/>
    <property type="project" value="InterPro"/>
</dbReference>
<evidence type="ECO:0000256" key="1">
    <source>
        <dbReference type="ARBA" id="ARBA00009890"/>
    </source>
</evidence>
<dbReference type="EMBL" id="MU004232">
    <property type="protein sequence ID" value="KAF2672000.1"/>
    <property type="molecule type" value="Genomic_DNA"/>
</dbReference>
<feature type="region of interest" description="Disordered" evidence="3">
    <location>
        <begin position="583"/>
        <end position="664"/>
    </location>
</feature>
<dbReference type="PROSITE" id="PS50082">
    <property type="entry name" value="WD_REPEATS_2"/>
    <property type="match status" value="1"/>
</dbReference>
<name>A0A6A6UJQ3_9PEZI</name>
<keyword evidence="5" id="KW-1185">Reference proteome</keyword>
<feature type="region of interest" description="Disordered" evidence="3">
    <location>
        <begin position="1575"/>
        <end position="1597"/>
    </location>
</feature>
<feature type="region of interest" description="Disordered" evidence="3">
    <location>
        <begin position="199"/>
        <end position="339"/>
    </location>
</feature>
<proteinExistence type="inferred from homology"/>
<feature type="compositionally biased region" description="Pro residues" evidence="3">
    <location>
        <begin position="1"/>
        <end position="10"/>
    </location>
</feature>
<protein>
    <submittedName>
        <fullName evidence="4">WD40 repeat-like protein</fullName>
    </submittedName>
</protein>
<evidence type="ECO:0000313" key="4">
    <source>
        <dbReference type="EMBL" id="KAF2672000.1"/>
    </source>
</evidence>
<evidence type="ECO:0000256" key="2">
    <source>
        <dbReference type="PROSITE-ProRule" id="PRU00221"/>
    </source>
</evidence>
<dbReference type="OrthoDB" id="10248252at2759"/>
<dbReference type="Pfam" id="PF00400">
    <property type="entry name" value="WD40"/>
    <property type="match status" value="3"/>
</dbReference>
<feature type="compositionally biased region" description="Polar residues" evidence="3">
    <location>
        <begin position="296"/>
        <end position="314"/>
    </location>
</feature>
<dbReference type="InterPro" id="IPR001680">
    <property type="entry name" value="WD40_rpt"/>
</dbReference>
<feature type="compositionally biased region" description="Polar residues" evidence="3">
    <location>
        <begin position="397"/>
        <end position="408"/>
    </location>
</feature>
<feature type="compositionally biased region" description="Polar residues" evidence="3">
    <location>
        <begin position="70"/>
        <end position="107"/>
    </location>
</feature>
<feature type="region of interest" description="Disordered" evidence="3">
    <location>
        <begin position="358"/>
        <end position="451"/>
    </location>
</feature>
<accession>A0A6A6UJQ3</accession>
<dbReference type="SMART" id="SM00320">
    <property type="entry name" value="WD40"/>
    <property type="match status" value="5"/>
</dbReference>
<evidence type="ECO:0000256" key="3">
    <source>
        <dbReference type="SAM" id="MobiDB-lite"/>
    </source>
</evidence>
<feature type="region of interest" description="Disordered" evidence="3">
    <location>
        <begin position="1"/>
        <end position="129"/>
    </location>
</feature>
<keyword evidence="2" id="KW-0853">WD repeat</keyword>
<feature type="compositionally biased region" description="Polar residues" evidence="3">
    <location>
        <begin position="113"/>
        <end position="124"/>
    </location>
</feature>
<dbReference type="InterPro" id="IPR036322">
    <property type="entry name" value="WD40_repeat_dom_sf"/>
</dbReference>
<gene>
    <name evidence="4" type="ORF">BT63DRAFT_422509</name>
</gene>
<dbReference type="GO" id="GO:0032956">
    <property type="term" value="P:regulation of actin cytoskeleton organization"/>
    <property type="evidence" value="ECO:0007669"/>
    <property type="project" value="TreeGrafter"/>
</dbReference>
<dbReference type="SUPFAM" id="SSF50978">
    <property type="entry name" value="WD40 repeat-like"/>
    <property type="match status" value="1"/>
</dbReference>
<dbReference type="Proteomes" id="UP000799302">
    <property type="component" value="Unassembled WGS sequence"/>
</dbReference>
<sequence length="1660" mass="181122">MAGPLNPPPVEIIDLTGDSDPEPPMAQKRKALSSTSPTNTITSSKRQKPLSGTFRATGPRPTIPLIGSDLNINTQLPSQQHSAVPSQNGNTAASGHNSRSPSGSQLQKGARSQGVNSSNVSSPRRPTPVFRNLQAEYEAEREAKHGRITLDALLGDASPSQSPEKLEQSLAIPSPKSAGTSLFDSIAQLKPLKKIDFGFRSPASKGNVNTGSNNATPSSHTSPGNNGLLRSPKASSHGMRQTSIYDAFNNPDSKPLQATPSAPYRTPTPVVSSDRLAYTHVSPSHQSYHPPPLPGSRSTSETQISGRSVQQSLDASFGKRPLENPQSNRSIQRKSQGGLERNIQRALKAFHHRKLMVDSELRPGPPASPVKRQRVSLGVTEGSPTHRVSTGLGRQTAFKTSTSKSSNAPEREQGVPSKSRAFSFTPTLGGLSNGPSFDTARPRQVQASSSWQRSNFDRSVLSPRRKGQPWSIADEILLVYLKEFHGDAPTGLALDRFIGRSFGGGSSPAEIKYIQNLKPGCPKRQKLNLATTIPALKQILTLDLNATQTMSHLQTFIDMGVLPNGLKVPPPLIEATLPTFTPSMQSGPPIREAAASTSQESWYSPAESIYSDSQRPRRPPTAPAPIATRPRMDMITSGPGVRSLPYSGVDTSRERSSSYGSETRPTYLATNMDIRKIPQEHKRGHTLPYLSSNQRDAIVPALDHIDWQSHPLQGPIHVRFSKSEQESLCRLISELTTKAFLSEVPTGLGHTKIARLLAGVPNGSLKLDRLARLGKSKLKQRTEASIKAFLVDCVAGTVQNTNLQARSEPDRSHESSVAKDLINRSIGGNRRMVRDRVYNTFGPSASYSNMSSDVGTVAFAPNSNVFAAGSMCLVDEDSQQYNNPVNLVIGDAHGLVLQEKADHWRPRGCTAKGANSTEAMYRTQDKRLFETVAMVDFSSDGKYMYSGGYDNKVRAYAAGDATHSIDYIDESTNIELKSTRDMGARVDLLRVSHSGGRIAVGSQSRKGISVLEQNQGRLDVVVEFGTEDDKDLTPSCLQWGPPNLSNLLLAGFLEKGDECKNGKLMLWDVEAQKPISATPSTGQVFDISWAPISPRFAAVMRPNQGKTMNRGINTLIRLFNPFQDGLQEINWRCRKFELDCPAHDINDVVFCPYNENYLAAGATDGRIYVYDCRNPANILHVLGHGPASIDQYSVGVRFCAWNHRRQGLVTGSSDGVVKEWDIFRNSEDAHTADLATLNSGVMSGSFSPDLSRLIIGEVNRTITIFEPGNRGSNLRTLRPFKAIEVPQPEMLRASTRTLNIVTDNGASKVNNPTKCELDLCRKSELPRDFDVSSRWKDRIPANLINALEKANEPKPLNPTIIQATIKCVHCQGPAITAEEDDLDQLLFPRCERCAFHCLRCGDRSKLAIELEKISCECGQWVVGALGYYEVDHQVKKPMKVIPDSMDLDDFESDLGPSEADSDMMDVDSLVKPLSISSHWPPPFHQAKPQTAQPALATNPPLSVTASSLGAVTRCANCDKTQSSKWIGAPGGHGKVCNVCYQKKHSKGVWPSPGFLNPGATAQSSFASTAVASTAESSQTAQNPASEEVSFNPDTSESPAIERFTIEDMDDYGLEDFYLAMGSLKINEWHQGASSWEAKEYALTWNKSLNRWETKEIEHKG</sequence>